<dbReference type="EMBL" id="HE573025">
    <property type="protein sequence ID" value="CCC50559.1"/>
    <property type="molecule type" value="Genomic_DNA"/>
</dbReference>
<sequence length="618" mass="68844">MTTSNEWHLPPLHSGDVVFMERRCTGMRHPLGIGICLLNKLECPYDHVAMVLKLTQEEVAREREKGLLDANEQLSPSDTYVVETNLNGCTVRSLENRLGRSTSKSISVRQLHGEGIGAGFDARWLRHLEIVMGCPYKTNLNGFIPLVVSPPDKMDRVKAAHKLYLLERETRNIEMLLNTRLSTEDAATLHKLKRIYADAAVLLVDIYFPHLGRADGKTFPSVDYSGNNFRVDGSNTETSLCCSELIAQMWQRSGILAEFPPASSFRPFDFLNDTRLNFLSPSISLGELQVLRGGNVVAPGTQCTTTGDSPAVARCFDFYRALSGGACPEHGGLDSMHRWLMQSSTNQEVRHGLVFNVVSTGALFALCGLLSAPLRLRWMECQLGVVLRRGSVWSLSAGCFARDVLFSVAQGLVCLSLLLLTRHETKYTFLGAPLMKTNLFDTRHPYYHVCTAWLVANMVAHLLTTPMLNAVIAHHFGPATPGPWPLRMLTKGSLSLLPLAMVLPYQAAWVSCFETFCAAIVPTPSSVFRRRPDLLETDEWRRYRSTALVSAFASTAVIDLVMYPMQRQCWRSLLATMYHPAPSPSYGRRLYAGYGFRFLGNMVTMFTTCLTFSVLGIV</sequence>
<organism evidence="2">
    <name type="scientific">Trypanosoma vivax (strain Y486)</name>
    <dbReference type="NCBI Taxonomy" id="1055687"/>
    <lineage>
        <taxon>Eukaryota</taxon>
        <taxon>Discoba</taxon>
        <taxon>Euglenozoa</taxon>
        <taxon>Kinetoplastea</taxon>
        <taxon>Metakinetoplastina</taxon>
        <taxon>Trypanosomatida</taxon>
        <taxon>Trypanosomatidae</taxon>
        <taxon>Trypanosoma</taxon>
        <taxon>Duttonella</taxon>
    </lineage>
</organism>
<dbReference type="VEuPathDB" id="TriTrypDB:TvY486_0903800"/>
<dbReference type="InterPro" id="IPR038765">
    <property type="entry name" value="Papain-like_cys_pep_sf"/>
</dbReference>
<accession>G0U2Q5</accession>
<name>G0U2Q5_TRYVY</name>
<proteinExistence type="predicted"/>
<dbReference type="SUPFAM" id="SSF54001">
    <property type="entry name" value="Cysteine proteinases"/>
    <property type="match status" value="1"/>
</dbReference>
<evidence type="ECO:0000256" key="1">
    <source>
        <dbReference type="SAM" id="Phobius"/>
    </source>
</evidence>
<dbReference type="OMA" id="SPPDKMD"/>
<gene>
    <name evidence="2" type="ORF">TVY486_0903800</name>
</gene>
<keyword evidence="1" id="KW-1133">Transmembrane helix</keyword>
<reference evidence="2" key="1">
    <citation type="journal article" date="2012" name="Proc. Natl. Acad. Sci. U.S.A.">
        <title>Antigenic diversity is generated by distinct evolutionary mechanisms in African trypanosome species.</title>
        <authorList>
            <person name="Jackson A.P."/>
            <person name="Berry A."/>
            <person name="Aslett M."/>
            <person name="Allison H.C."/>
            <person name="Burton P."/>
            <person name="Vavrova-Anderson J."/>
            <person name="Brown R."/>
            <person name="Browne H."/>
            <person name="Corton N."/>
            <person name="Hauser H."/>
            <person name="Gamble J."/>
            <person name="Gilderthorp R."/>
            <person name="Marcello L."/>
            <person name="McQuillan J."/>
            <person name="Otto T.D."/>
            <person name="Quail M.A."/>
            <person name="Sanders M.J."/>
            <person name="van Tonder A."/>
            <person name="Ginger M.L."/>
            <person name="Field M.C."/>
            <person name="Barry J.D."/>
            <person name="Hertz-Fowler C."/>
            <person name="Berriman M."/>
        </authorList>
    </citation>
    <scope>NUCLEOTIDE SEQUENCE</scope>
    <source>
        <strain evidence="2">Y486</strain>
    </source>
</reference>
<protein>
    <submittedName>
        <fullName evidence="2">Uncharacterized protein</fullName>
    </submittedName>
</protein>
<feature type="transmembrane region" description="Helical" evidence="1">
    <location>
        <begin position="598"/>
        <end position="617"/>
    </location>
</feature>
<evidence type="ECO:0000313" key="2">
    <source>
        <dbReference type="EMBL" id="CCC50559.1"/>
    </source>
</evidence>
<keyword evidence="1" id="KW-0812">Transmembrane</keyword>
<dbReference type="Gene3D" id="3.90.1720.10">
    <property type="entry name" value="endopeptidase domain like (from Nostoc punctiforme)"/>
    <property type="match status" value="1"/>
</dbReference>
<dbReference type="AlphaFoldDB" id="G0U2Q5"/>
<keyword evidence="1" id="KW-0472">Membrane</keyword>